<organism evidence="3 4">
    <name type="scientific">Aquisphaera giovannonii</name>
    <dbReference type="NCBI Taxonomy" id="406548"/>
    <lineage>
        <taxon>Bacteria</taxon>
        <taxon>Pseudomonadati</taxon>
        <taxon>Planctomycetota</taxon>
        <taxon>Planctomycetia</taxon>
        <taxon>Isosphaerales</taxon>
        <taxon>Isosphaeraceae</taxon>
        <taxon>Aquisphaera</taxon>
    </lineage>
</organism>
<evidence type="ECO:0000313" key="3">
    <source>
        <dbReference type="EMBL" id="QEH36488.1"/>
    </source>
</evidence>
<evidence type="ECO:0000256" key="2">
    <source>
        <dbReference type="SAM" id="SignalP"/>
    </source>
</evidence>
<feature type="signal peptide" evidence="2">
    <location>
        <begin position="1"/>
        <end position="28"/>
    </location>
</feature>
<feature type="compositionally biased region" description="Polar residues" evidence="1">
    <location>
        <begin position="471"/>
        <end position="484"/>
    </location>
</feature>
<accession>A0A5B9W7D7</accession>
<keyword evidence="4" id="KW-1185">Reference proteome</keyword>
<dbReference type="AlphaFoldDB" id="A0A5B9W7D7"/>
<dbReference type="Proteomes" id="UP000324233">
    <property type="component" value="Chromosome"/>
</dbReference>
<protein>
    <submittedName>
        <fullName evidence="3">Uncharacterized protein</fullName>
    </submittedName>
</protein>
<evidence type="ECO:0000256" key="1">
    <source>
        <dbReference type="SAM" id="MobiDB-lite"/>
    </source>
</evidence>
<dbReference type="EMBL" id="CP042997">
    <property type="protein sequence ID" value="QEH36488.1"/>
    <property type="molecule type" value="Genomic_DNA"/>
</dbReference>
<name>A0A5B9W7D7_9BACT</name>
<feature type="region of interest" description="Disordered" evidence="1">
    <location>
        <begin position="459"/>
        <end position="484"/>
    </location>
</feature>
<dbReference type="RefSeq" id="WP_168222029.1">
    <property type="nucleotide sequence ID" value="NZ_CP042997.1"/>
</dbReference>
<sequence length="707" mass="69822" precursor="true">MLAKFKKSIWSTIAVAALFSGVAAQSFAGGPLYQLNSGGAFNPSTDKVVTIRNGGGVNNPDVQTTLGSAATQPSSAFLNTANNLSDLASASTARTNLGLGSAATQQIAAFLQPSSNLSDVGNVATARTNLGLGTAATQSAGLFAQSITLNTPSLLYSSPINFTNTSGAFSGTLSLLTQSANTVLAGPTSGSAAAPTMRSLVAADIPDLSGTYLKKTSNLSDVSNSTTALNNLLPSQVGNSGKVLGTDGTNASWVTAGAGGGISSVVSGSSDIAVDTVGGTATVRSTQLINAQGTAASYTVVASDMGKIVTHNRSSSVAQALPQAGTTGFETGKAYSVVNLGSGTVTITPTVSTINGNSSLTLAQGQSAYITSDGTNYVAFLGASSGGTGSGTVNSGLTNQLAYYAANGTAVSGQSLSAFMDAVLGSTQGSILYRNGSSWVPLTPGTSGQFLMTGGAGANPSWSTPAGGGNVSTTGTPSSGQLAKFSGSSSITNADLTGAVTTSGGLATTLSNSVVGVANLSATGTPSSSTFLRGDNTWATPAGGGGGTGGPVIQPASYYTTDTAGNLYPGVYTGSGGNASAHEAGWTIPASLAANATLELRFQMPSTIPGGTFKLVSYCLANASTGTAKYTVSDANVAAGASPSAASLTAETQTSITWAAADQYVVTKTALTSTPTADGVSVVAVTFNTTGWTLAQPVTCRWVELWE</sequence>
<dbReference type="KEGG" id="agv:OJF2_50720"/>
<feature type="chain" id="PRO_5023032756" evidence="2">
    <location>
        <begin position="29"/>
        <end position="707"/>
    </location>
</feature>
<keyword evidence="2" id="KW-0732">Signal</keyword>
<evidence type="ECO:0000313" key="4">
    <source>
        <dbReference type="Proteomes" id="UP000324233"/>
    </source>
</evidence>
<proteinExistence type="predicted"/>
<gene>
    <name evidence="3" type="ORF">OJF2_50720</name>
</gene>
<reference evidence="3 4" key="1">
    <citation type="submission" date="2019-08" db="EMBL/GenBank/DDBJ databases">
        <title>Deep-cultivation of Planctomycetes and their phenomic and genomic characterization uncovers novel biology.</title>
        <authorList>
            <person name="Wiegand S."/>
            <person name="Jogler M."/>
            <person name="Boedeker C."/>
            <person name="Pinto D."/>
            <person name="Vollmers J."/>
            <person name="Rivas-Marin E."/>
            <person name="Kohn T."/>
            <person name="Peeters S.H."/>
            <person name="Heuer A."/>
            <person name="Rast P."/>
            <person name="Oberbeckmann S."/>
            <person name="Bunk B."/>
            <person name="Jeske O."/>
            <person name="Meyerdierks A."/>
            <person name="Storesund J.E."/>
            <person name="Kallscheuer N."/>
            <person name="Luecker S."/>
            <person name="Lage O.M."/>
            <person name="Pohl T."/>
            <person name="Merkel B.J."/>
            <person name="Hornburger P."/>
            <person name="Mueller R.-W."/>
            <person name="Bruemmer F."/>
            <person name="Labrenz M."/>
            <person name="Spormann A.M."/>
            <person name="Op den Camp H."/>
            <person name="Overmann J."/>
            <person name="Amann R."/>
            <person name="Jetten M.S.M."/>
            <person name="Mascher T."/>
            <person name="Medema M.H."/>
            <person name="Devos D.P."/>
            <person name="Kaster A.-K."/>
            <person name="Ovreas L."/>
            <person name="Rohde M."/>
            <person name="Galperin M.Y."/>
            <person name="Jogler C."/>
        </authorList>
    </citation>
    <scope>NUCLEOTIDE SEQUENCE [LARGE SCALE GENOMIC DNA]</scope>
    <source>
        <strain evidence="3 4">OJF2</strain>
    </source>
</reference>